<accession>A0ABT4I9A5</accession>
<proteinExistence type="predicted"/>
<comment type="caution">
    <text evidence="1">The sequence shown here is derived from an EMBL/GenBank/DDBJ whole genome shotgun (WGS) entry which is preliminary data.</text>
</comment>
<keyword evidence="2" id="KW-1185">Reference proteome</keyword>
<sequence length="149" mass="15607">MVAVILVIGLVALGVQAYLTMRGFGPPCSPDGFDPMHYEERVLLAPPATVLEAYGRAAAQTGGMRVYATGSNCLFIDSRPSALVLDGDYGSTIRVQVAPAENGASAVRVESVPKTPWVAAIGRVGAGFVAKERALRMTAKRLTGISESL</sequence>
<evidence type="ECO:0000313" key="1">
    <source>
        <dbReference type="EMBL" id="MCZ0858329.1"/>
    </source>
</evidence>
<name>A0ABT4I9A5_9ACTO</name>
<dbReference type="RefSeq" id="WP_268917734.1">
    <property type="nucleotide sequence ID" value="NZ_CAJPNG010000069.1"/>
</dbReference>
<reference evidence="1" key="1">
    <citation type="submission" date="2022-10" db="EMBL/GenBank/DDBJ databases">
        <title>Genome sequence of Actinomyces israelii ATCC 10048.</title>
        <authorList>
            <person name="Watt R.M."/>
            <person name="Tong W.M."/>
        </authorList>
    </citation>
    <scope>NUCLEOTIDE SEQUENCE</scope>
    <source>
        <strain evidence="1">ATCC 10048</strain>
    </source>
</reference>
<dbReference type="EMBL" id="JAPTMY010000020">
    <property type="protein sequence ID" value="MCZ0858329.1"/>
    <property type="molecule type" value="Genomic_DNA"/>
</dbReference>
<protein>
    <recommendedName>
        <fullName evidence="3">DUF1254 domain-containing protein</fullName>
    </recommendedName>
</protein>
<evidence type="ECO:0008006" key="3">
    <source>
        <dbReference type="Google" id="ProtNLM"/>
    </source>
</evidence>
<dbReference type="Proteomes" id="UP001072034">
    <property type="component" value="Unassembled WGS sequence"/>
</dbReference>
<evidence type="ECO:0000313" key="2">
    <source>
        <dbReference type="Proteomes" id="UP001072034"/>
    </source>
</evidence>
<organism evidence="1 2">
    <name type="scientific">Actinomyces israelii</name>
    <dbReference type="NCBI Taxonomy" id="1659"/>
    <lineage>
        <taxon>Bacteria</taxon>
        <taxon>Bacillati</taxon>
        <taxon>Actinomycetota</taxon>
        <taxon>Actinomycetes</taxon>
        <taxon>Actinomycetales</taxon>
        <taxon>Actinomycetaceae</taxon>
        <taxon>Actinomyces</taxon>
    </lineage>
</organism>
<gene>
    <name evidence="1" type="ORF">OHJ16_09775</name>
</gene>